<proteinExistence type="predicted"/>
<dbReference type="PANTHER" id="PTHR42878">
    <property type="entry name" value="TWO-COMPONENT HISTIDINE KINASE"/>
    <property type="match status" value="1"/>
</dbReference>
<dbReference type="PROSITE" id="PS50109">
    <property type="entry name" value="HIS_KIN"/>
    <property type="match status" value="1"/>
</dbReference>
<dbReference type="InterPro" id="IPR050351">
    <property type="entry name" value="BphY/WalK/GraS-like"/>
</dbReference>
<dbReference type="EC" id="2.7.13.3" evidence="2"/>
<name>A0ABQ3UMD5_9CHLR</name>
<dbReference type="Proteomes" id="UP000654345">
    <property type="component" value="Unassembled WGS sequence"/>
</dbReference>
<dbReference type="InterPro" id="IPR036097">
    <property type="entry name" value="HisK_dim/P_sf"/>
</dbReference>
<evidence type="ECO:0000256" key="6">
    <source>
        <dbReference type="ARBA" id="ARBA00022777"/>
    </source>
</evidence>
<dbReference type="SMART" id="SM00388">
    <property type="entry name" value="HisKA"/>
    <property type="match status" value="1"/>
</dbReference>
<keyword evidence="6" id="KW-0418">Kinase</keyword>
<dbReference type="CDD" id="cd00082">
    <property type="entry name" value="HisKA"/>
    <property type="match status" value="1"/>
</dbReference>
<evidence type="ECO:0000313" key="11">
    <source>
        <dbReference type="EMBL" id="GHO53879.1"/>
    </source>
</evidence>
<feature type="coiled-coil region" evidence="9">
    <location>
        <begin position="6"/>
        <end position="33"/>
    </location>
</feature>
<accession>A0ABQ3UMD5</accession>
<dbReference type="SUPFAM" id="SSF55874">
    <property type="entry name" value="ATPase domain of HSP90 chaperone/DNA topoisomerase II/histidine kinase"/>
    <property type="match status" value="1"/>
</dbReference>
<evidence type="ECO:0000256" key="8">
    <source>
        <dbReference type="ARBA" id="ARBA00023012"/>
    </source>
</evidence>
<dbReference type="Pfam" id="PF02518">
    <property type="entry name" value="HATPase_c"/>
    <property type="match status" value="1"/>
</dbReference>
<evidence type="ECO:0000256" key="4">
    <source>
        <dbReference type="ARBA" id="ARBA00022679"/>
    </source>
</evidence>
<dbReference type="InterPro" id="IPR004358">
    <property type="entry name" value="Sig_transdc_His_kin-like_C"/>
</dbReference>
<keyword evidence="3" id="KW-0597">Phosphoprotein</keyword>
<dbReference type="PRINTS" id="PR00344">
    <property type="entry name" value="BCTRLSENSOR"/>
</dbReference>
<keyword evidence="4" id="KW-0808">Transferase</keyword>
<dbReference type="InterPro" id="IPR003661">
    <property type="entry name" value="HisK_dim/P_dom"/>
</dbReference>
<dbReference type="InterPro" id="IPR036890">
    <property type="entry name" value="HATPase_C_sf"/>
</dbReference>
<keyword evidence="9" id="KW-0175">Coiled coil</keyword>
<evidence type="ECO:0000256" key="2">
    <source>
        <dbReference type="ARBA" id="ARBA00012438"/>
    </source>
</evidence>
<evidence type="ECO:0000256" key="5">
    <source>
        <dbReference type="ARBA" id="ARBA00022741"/>
    </source>
</evidence>
<evidence type="ECO:0000313" key="12">
    <source>
        <dbReference type="Proteomes" id="UP000654345"/>
    </source>
</evidence>
<comment type="caution">
    <text evidence="11">The sequence shown here is derived from an EMBL/GenBank/DDBJ whole genome shotgun (WGS) entry which is preliminary data.</text>
</comment>
<dbReference type="EMBL" id="BNJG01000001">
    <property type="protein sequence ID" value="GHO53879.1"/>
    <property type="molecule type" value="Genomic_DNA"/>
</dbReference>
<dbReference type="InterPro" id="IPR003594">
    <property type="entry name" value="HATPase_dom"/>
</dbReference>
<dbReference type="PANTHER" id="PTHR42878:SF7">
    <property type="entry name" value="SENSOR HISTIDINE KINASE GLRK"/>
    <property type="match status" value="1"/>
</dbReference>
<evidence type="ECO:0000256" key="7">
    <source>
        <dbReference type="ARBA" id="ARBA00022840"/>
    </source>
</evidence>
<keyword evidence="7" id="KW-0067">ATP-binding</keyword>
<gene>
    <name evidence="11" type="ORF">KSB_23540</name>
</gene>
<dbReference type="InterPro" id="IPR005467">
    <property type="entry name" value="His_kinase_dom"/>
</dbReference>
<sequence length="280" mass="31561">MQVQHEKSQDRLIEELQQQIDQLTAENLLLKEQITRKEQFTAMIAHELRSPLAPIINYAQMLNRGLFAPKNNVADPVKKSLSRNTSIIISQAQKLARLVNDLLDASRLASDQFTLICKPCDVVELGREVVEQLRPVAPYHSFVVDAPVQAINGCWDGGRLQQAIGNLLDNAIKYSDERSTITLRIQLLEPAFDQPEKVKVSVHNQGVSIRTEDMQHLFRPFGRLEATREIRQGSGLGLYITKSIIEAHDGKLWLEEATPGSQNGTTFTFELPIQQNLFAQ</sequence>
<keyword evidence="12" id="KW-1185">Reference proteome</keyword>
<dbReference type="SMART" id="SM00387">
    <property type="entry name" value="HATPase_c"/>
    <property type="match status" value="1"/>
</dbReference>
<comment type="catalytic activity">
    <reaction evidence="1">
        <text>ATP + protein L-histidine = ADP + protein N-phospho-L-histidine.</text>
        <dbReference type="EC" id="2.7.13.3"/>
    </reaction>
</comment>
<reference evidence="11 12" key="1">
    <citation type="journal article" date="2021" name="Int. J. Syst. Evol. Microbiol.">
        <title>Reticulibacter mediterranei gen. nov., sp. nov., within the new family Reticulibacteraceae fam. nov., and Ktedonospora formicarum gen. nov., sp. nov., Ktedonobacter robiniae sp. nov., Dictyobacter formicarum sp. nov. and Dictyobacter arantiisoli sp. nov., belonging to the class Ktedonobacteria.</title>
        <authorList>
            <person name="Yabe S."/>
            <person name="Zheng Y."/>
            <person name="Wang C.M."/>
            <person name="Sakai Y."/>
            <person name="Abe K."/>
            <person name="Yokota A."/>
            <person name="Donadio S."/>
            <person name="Cavaletti L."/>
            <person name="Monciardini P."/>
        </authorList>
    </citation>
    <scope>NUCLEOTIDE SEQUENCE [LARGE SCALE GENOMIC DNA]</scope>
    <source>
        <strain evidence="11 12">SOSP1-30</strain>
    </source>
</reference>
<dbReference type="RefSeq" id="WP_201370651.1">
    <property type="nucleotide sequence ID" value="NZ_BNJG01000001.1"/>
</dbReference>
<keyword evidence="5" id="KW-0547">Nucleotide-binding</keyword>
<evidence type="ECO:0000256" key="3">
    <source>
        <dbReference type="ARBA" id="ARBA00022553"/>
    </source>
</evidence>
<evidence type="ECO:0000256" key="1">
    <source>
        <dbReference type="ARBA" id="ARBA00000085"/>
    </source>
</evidence>
<organism evidence="11 12">
    <name type="scientific">Ktedonobacter robiniae</name>
    <dbReference type="NCBI Taxonomy" id="2778365"/>
    <lineage>
        <taxon>Bacteria</taxon>
        <taxon>Bacillati</taxon>
        <taxon>Chloroflexota</taxon>
        <taxon>Ktedonobacteria</taxon>
        <taxon>Ktedonobacterales</taxon>
        <taxon>Ktedonobacteraceae</taxon>
        <taxon>Ktedonobacter</taxon>
    </lineage>
</organism>
<protein>
    <recommendedName>
        <fullName evidence="2">histidine kinase</fullName>
        <ecNumber evidence="2">2.7.13.3</ecNumber>
    </recommendedName>
</protein>
<dbReference type="Gene3D" id="3.30.565.10">
    <property type="entry name" value="Histidine kinase-like ATPase, C-terminal domain"/>
    <property type="match status" value="1"/>
</dbReference>
<evidence type="ECO:0000259" key="10">
    <source>
        <dbReference type="PROSITE" id="PS50109"/>
    </source>
</evidence>
<keyword evidence="8" id="KW-0902">Two-component regulatory system</keyword>
<dbReference type="Pfam" id="PF00512">
    <property type="entry name" value="HisKA"/>
    <property type="match status" value="1"/>
</dbReference>
<dbReference type="SUPFAM" id="SSF47384">
    <property type="entry name" value="Homodimeric domain of signal transducing histidine kinase"/>
    <property type="match status" value="1"/>
</dbReference>
<feature type="domain" description="Histidine kinase" evidence="10">
    <location>
        <begin position="43"/>
        <end position="275"/>
    </location>
</feature>
<dbReference type="Gene3D" id="1.10.287.130">
    <property type="match status" value="1"/>
</dbReference>
<evidence type="ECO:0000256" key="9">
    <source>
        <dbReference type="SAM" id="Coils"/>
    </source>
</evidence>